<evidence type="ECO:0000313" key="11">
    <source>
        <dbReference type="EMBL" id="GJQ13158.1"/>
    </source>
</evidence>
<comment type="similarity">
    <text evidence="3">Belongs to the mannose-6-phosphate isomerase type 1 family.</text>
</comment>
<dbReference type="InterPro" id="IPR001250">
    <property type="entry name" value="Man6P_Isoase-1"/>
</dbReference>
<feature type="binding site" evidence="9">
    <location>
        <position position="282"/>
    </location>
    <ligand>
        <name>Zn(2+)</name>
        <dbReference type="ChEBI" id="CHEBI:29105"/>
    </ligand>
</feature>
<dbReference type="NCBIfam" id="TIGR00218">
    <property type="entry name" value="manA"/>
    <property type="match status" value="1"/>
</dbReference>
<dbReference type="PRINTS" id="PR00714">
    <property type="entry name" value="MAN6PISMRASE"/>
</dbReference>
<dbReference type="SUPFAM" id="SSF51182">
    <property type="entry name" value="RmlC-like cupins"/>
    <property type="match status" value="1"/>
</dbReference>
<evidence type="ECO:0000256" key="9">
    <source>
        <dbReference type="PIRSR" id="PIRSR001480-2"/>
    </source>
</evidence>
<proteinExistence type="inferred from homology"/>
<dbReference type="AlphaFoldDB" id="A0A9C7PYK9"/>
<evidence type="ECO:0000256" key="1">
    <source>
        <dbReference type="ARBA" id="ARBA00000757"/>
    </source>
</evidence>
<dbReference type="GO" id="GO:0009298">
    <property type="term" value="P:GDP-mannose biosynthetic process"/>
    <property type="evidence" value="ECO:0007669"/>
    <property type="project" value="InterPro"/>
</dbReference>
<dbReference type="EC" id="5.3.1.8" evidence="4"/>
<evidence type="ECO:0000256" key="8">
    <source>
        <dbReference type="PIRSR" id="PIRSR001480-1"/>
    </source>
</evidence>
<dbReference type="PANTHER" id="PTHR10309:SF0">
    <property type="entry name" value="MANNOSE-6-PHOSPHATE ISOMERASE"/>
    <property type="match status" value="1"/>
</dbReference>
<dbReference type="GO" id="GO:0005829">
    <property type="term" value="C:cytosol"/>
    <property type="evidence" value="ECO:0007669"/>
    <property type="project" value="TreeGrafter"/>
</dbReference>
<dbReference type="EMBL" id="BQMJ01000040">
    <property type="protein sequence ID" value="GJQ13158.1"/>
    <property type="molecule type" value="Genomic_DNA"/>
</dbReference>
<comment type="catalytic activity">
    <reaction evidence="1">
        <text>D-mannose 6-phosphate = D-fructose 6-phosphate</text>
        <dbReference type="Rhea" id="RHEA:12356"/>
        <dbReference type="ChEBI" id="CHEBI:58735"/>
        <dbReference type="ChEBI" id="CHEBI:61527"/>
        <dbReference type="EC" id="5.3.1.8"/>
    </reaction>
</comment>
<evidence type="ECO:0000256" key="6">
    <source>
        <dbReference type="ARBA" id="ARBA00022833"/>
    </source>
</evidence>
<keyword evidence="5 9" id="KW-0479">Metal-binding</keyword>
<keyword evidence="12" id="KW-1185">Reference proteome</keyword>
<protein>
    <recommendedName>
        <fullName evidence="4">mannose-6-phosphate isomerase</fullName>
        <ecNumber evidence="4">5.3.1.8</ecNumber>
    </recommendedName>
</protein>
<dbReference type="PROSITE" id="PS00965">
    <property type="entry name" value="PMI_I_1"/>
    <property type="match status" value="1"/>
</dbReference>
<evidence type="ECO:0000256" key="4">
    <source>
        <dbReference type="ARBA" id="ARBA00011956"/>
    </source>
</evidence>
<dbReference type="OrthoDB" id="6605218at2759"/>
<feature type="binding site" evidence="9">
    <location>
        <position position="114"/>
    </location>
    <ligand>
        <name>Zn(2+)</name>
        <dbReference type="ChEBI" id="CHEBI:29105"/>
    </ligand>
</feature>
<evidence type="ECO:0000256" key="7">
    <source>
        <dbReference type="ARBA" id="ARBA00023235"/>
    </source>
</evidence>
<evidence type="ECO:0000259" key="10">
    <source>
        <dbReference type="Pfam" id="PF20511"/>
    </source>
</evidence>
<gene>
    <name evidence="11" type="ORF">GpartN1_g4949.t1</name>
</gene>
<reference evidence="11" key="1">
    <citation type="journal article" date="2022" name="Proc. Natl. Acad. Sci. U.S.A.">
        <title>Life cycle and functional genomics of the unicellular red alga Galdieria for elucidating algal and plant evolution and industrial use.</title>
        <authorList>
            <person name="Hirooka S."/>
            <person name="Itabashi T."/>
            <person name="Ichinose T.M."/>
            <person name="Onuma R."/>
            <person name="Fujiwara T."/>
            <person name="Yamashita S."/>
            <person name="Jong L.W."/>
            <person name="Tomita R."/>
            <person name="Iwane A.H."/>
            <person name="Miyagishima S.Y."/>
        </authorList>
    </citation>
    <scope>NUCLEOTIDE SEQUENCE</scope>
    <source>
        <strain evidence="11">NBRC 102759</strain>
    </source>
</reference>
<dbReference type="GO" id="GO:0005975">
    <property type="term" value="P:carbohydrate metabolic process"/>
    <property type="evidence" value="ECO:0007669"/>
    <property type="project" value="InterPro"/>
</dbReference>
<evidence type="ECO:0000256" key="5">
    <source>
        <dbReference type="ARBA" id="ARBA00022723"/>
    </source>
</evidence>
<keyword evidence="6 9" id="KW-0862">Zinc</keyword>
<name>A0A9C7PYK9_9RHOD</name>
<dbReference type="PANTHER" id="PTHR10309">
    <property type="entry name" value="MANNOSE-6-PHOSPHATE ISOMERASE"/>
    <property type="match status" value="1"/>
</dbReference>
<comment type="pathway">
    <text evidence="2">Nucleotide-sugar biosynthesis; GDP-alpha-D-mannose biosynthesis; alpha-D-mannose 1-phosphate from D-fructose 6-phosphate: step 1/2.</text>
</comment>
<organism evidence="11 12">
    <name type="scientific">Galdieria partita</name>
    <dbReference type="NCBI Taxonomy" id="83374"/>
    <lineage>
        <taxon>Eukaryota</taxon>
        <taxon>Rhodophyta</taxon>
        <taxon>Bangiophyceae</taxon>
        <taxon>Galdieriales</taxon>
        <taxon>Galdieriaceae</taxon>
        <taxon>Galdieria</taxon>
    </lineage>
</organism>
<comment type="caution">
    <text evidence="11">The sequence shown here is derived from an EMBL/GenBank/DDBJ whole genome shotgun (WGS) entry which is preliminary data.</text>
</comment>
<dbReference type="CDD" id="cd07011">
    <property type="entry name" value="cupin_PMI_type_I_N"/>
    <property type="match status" value="1"/>
</dbReference>
<dbReference type="Gene3D" id="1.10.441.10">
    <property type="entry name" value="Phosphomannose Isomerase, domain 2"/>
    <property type="match status" value="1"/>
</dbReference>
<dbReference type="Proteomes" id="UP001061958">
    <property type="component" value="Unassembled WGS sequence"/>
</dbReference>
<dbReference type="InterPro" id="IPR046457">
    <property type="entry name" value="PMI_typeI_cat"/>
</dbReference>
<evidence type="ECO:0000256" key="3">
    <source>
        <dbReference type="ARBA" id="ARBA00010772"/>
    </source>
</evidence>
<dbReference type="Pfam" id="PF20511">
    <property type="entry name" value="PMI_typeI_cat"/>
    <property type="match status" value="1"/>
</dbReference>
<feature type="active site" evidence="8">
    <location>
        <position position="301"/>
    </location>
</feature>
<reference evidence="11" key="2">
    <citation type="submission" date="2022-01" db="EMBL/GenBank/DDBJ databases">
        <authorList>
            <person name="Hirooka S."/>
            <person name="Miyagishima S.Y."/>
        </authorList>
    </citation>
    <scope>NUCLEOTIDE SEQUENCE</scope>
    <source>
        <strain evidence="11">NBRC 102759</strain>
    </source>
</reference>
<dbReference type="GO" id="GO:0008270">
    <property type="term" value="F:zinc ion binding"/>
    <property type="evidence" value="ECO:0007669"/>
    <property type="project" value="InterPro"/>
</dbReference>
<accession>A0A9C7PYK9</accession>
<dbReference type="GO" id="GO:0004476">
    <property type="term" value="F:mannose-6-phosphate isomerase activity"/>
    <property type="evidence" value="ECO:0007669"/>
    <property type="project" value="UniProtKB-EC"/>
</dbReference>
<feature type="domain" description="Phosphomannose isomerase type I catalytic" evidence="10">
    <location>
        <begin position="1"/>
        <end position="157"/>
    </location>
</feature>
<evidence type="ECO:0000313" key="12">
    <source>
        <dbReference type="Proteomes" id="UP001061958"/>
    </source>
</evidence>
<dbReference type="Gene3D" id="2.60.120.10">
    <property type="entry name" value="Jelly Rolls"/>
    <property type="match status" value="2"/>
</dbReference>
<dbReference type="InterPro" id="IPR014710">
    <property type="entry name" value="RmlC-like_jellyroll"/>
</dbReference>
<evidence type="ECO:0000256" key="2">
    <source>
        <dbReference type="ARBA" id="ARBA00004666"/>
    </source>
</evidence>
<sequence>MFPLLVNAQQYDWGRPAAKSTVYKLLKSNRGWVKELEPYVELGPIDETRPFAELWVGTHPSLPSFVVQSSLCSLEKFLLEHNICRPDNTWLPESTKSLPFLLKVLSIQKTLSIQAHPDLTLAQKLHRNNPKNYPDENHKPEMAVALTTCEVLYGFRKLEKIVMALQTHEEIRDACGHEAVELFLTQVSVVAGERRHLLLRNLVASLLGQSQEIISSCIFRLLPKMRVSKSSSSNIDDMKYSDLFIRLYEQHGIDSGVILSLFLNFITLEPGEALFIAANEPHAYVSGELVEIMSCSDNVVRAGLTSKHKDVPTLLNMLTFEEADPQNVKFSGKVVENGVVCYTPPVNEFELEFVHLKSSRNFQVKSICVVLCLFGYGKIYCSCQGLKRGSDLLPFKEGSCVCLLENSLCTIENLSSKDLFYCVAHVRHIQDA</sequence>
<dbReference type="InterPro" id="IPR018050">
    <property type="entry name" value="Pmannose_isomerase-type1_CS"/>
</dbReference>
<dbReference type="InterPro" id="IPR011051">
    <property type="entry name" value="RmlC_Cupin_sf"/>
</dbReference>
<keyword evidence="7" id="KW-0413">Isomerase</keyword>
<feature type="binding site" evidence="9">
    <location>
        <position position="141"/>
    </location>
    <ligand>
        <name>Zn(2+)</name>
        <dbReference type="ChEBI" id="CHEBI:29105"/>
    </ligand>
</feature>
<dbReference type="PIRSF" id="PIRSF001480">
    <property type="entry name" value="Mannose-6-phosphate_isomerase"/>
    <property type="match status" value="1"/>
</dbReference>
<feature type="binding site" evidence="9">
    <location>
        <position position="116"/>
    </location>
    <ligand>
        <name>Zn(2+)</name>
        <dbReference type="ChEBI" id="CHEBI:29105"/>
    </ligand>
</feature>
<dbReference type="InterPro" id="IPR016305">
    <property type="entry name" value="Mannose-6-P_Isomerase"/>
</dbReference>
<comment type="cofactor">
    <cofactor evidence="9">
        <name>Zn(2+)</name>
        <dbReference type="ChEBI" id="CHEBI:29105"/>
    </cofactor>
    <text evidence="9">Binds 1 zinc ion per subunit.</text>
</comment>